<name>A0A4Z1T2N2_GIAMU</name>
<evidence type="ECO:0000313" key="1">
    <source>
        <dbReference type="EMBL" id="TNJ26681.1"/>
    </source>
</evidence>
<dbReference type="EMBL" id="VDLU01000005">
    <property type="protein sequence ID" value="TNJ26681.1"/>
    <property type="molecule type" value="Genomic_DNA"/>
</dbReference>
<sequence length="282" mass="29652">MFHQPSAIQPQSAPSGRLLERIFYQRCPMPSGTGVTPSGWGASNLGQNPTSMGTAWGGAQGAQPSQNVFGKGFGGGTTGFGTGAGTGNAFGLGGQTFQQPQHTTPCFGGSFPTAGQTHMQNHPQVSDAQQVAQLQMTMQLLELQRQLDKKEHEVDPTPKTVQKKLSEPNFTSLSGILQTPSTTSATTRLQATINSEPASSTGLTTGAMRRTAAMPQQTISSIFTKSRSNTSVETSRIDNLYLAASRASKAGLRLNGVLDGVSLPTNPTILRPQSDGPTYSIL</sequence>
<dbReference type="VEuPathDB" id="GiardiaDB:GMRT_13161"/>
<protein>
    <submittedName>
        <fullName evidence="1">Uncharacterized protein</fullName>
    </submittedName>
</protein>
<organism evidence="1 2">
    <name type="scientific">Giardia muris</name>
    <dbReference type="NCBI Taxonomy" id="5742"/>
    <lineage>
        <taxon>Eukaryota</taxon>
        <taxon>Metamonada</taxon>
        <taxon>Diplomonadida</taxon>
        <taxon>Hexamitidae</taxon>
        <taxon>Giardiinae</taxon>
        <taxon>Giardia</taxon>
    </lineage>
</organism>
<proteinExistence type="predicted"/>
<gene>
    <name evidence="1" type="ORF">GMRT_13161</name>
</gene>
<comment type="caution">
    <text evidence="1">The sequence shown here is derived from an EMBL/GenBank/DDBJ whole genome shotgun (WGS) entry which is preliminary data.</text>
</comment>
<dbReference type="AlphaFoldDB" id="A0A4Z1T2N2"/>
<keyword evidence="2" id="KW-1185">Reference proteome</keyword>
<evidence type="ECO:0000313" key="2">
    <source>
        <dbReference type="Proteomes" id="UP000315496"/>
    </source>
</evidence>
<reference evidence="1 2" key="1">
    <citation type="submission" date="2019-05" db="EMBL/GenBank/DDBJ databases">
        <title>The compact genome of Giardia muris reveals important steps in the evolution of intestinal protozoan parasites.</title>
        <authorList>
            <person name="Xu F."/>
            <person name="Jimenez-Gonzalez A."/>
            <person name="Einarsson E."/>
            <person name="Astvaldsson A."/>
            <person name="Peirasmaki D."/>
            <person name="Eckmann L."/>
            <person name="Andersson J.O."/>
            <person name="Svard S.G."/>
            <person name="Jerlstrom-Hultqvist J."/>
        </authorList>
    </citation>
    <scope>NUCLEOTIDE SEQUENCE [LARGE SCALE GENOMIC DNA]</scope>
    <source>
        <strain evidence="1 2">Roberts-Thomson</strain>
    </source>
</reference>
<accession>A0A4Z1T2N2</accession>
<dbReference type="Proteomes" id="UP000315496">
    <property type="component" value="Chromosome 5"/>
</dbReference>